<evidence type="ECO:0000256" key="1">
    <source>
        <dbReference type="ARBA" id="ARBA00004429"/>
    </source>
</evidence>
<evidence type="ECO:0000256" key="3">
    <source>
        <dbReference type="ARBA" id="ARBA00022475"/>
    </source>
</evidence>
<comment type="subcellular location">
    <subcellularLocation>
        <location evidence="1">Cell inner membrane</location>
        <topology evidence="1">Multi-pass membrane protein</topology>
    </subcellularLocation>
    <subcellularLocation>
        <location evidence="8">Cell membrane</location>
        <topology evidence="8">Multi-pass membrane protein</topology>
    </subcellularLocation>
</comment>
<comment type="similarity">
    <text evidence="8">Belongs to the binding-protein-dependent transport system permease family.</text>
</comment>
<keyword evidence="7 8" id="KW-0472">Membrane</keyword>
<feature type="transmembrane region" description="Helical" evidence="8">
    <location>
        <begin position="134"/>
        <end position="160"/>
    </location>
</feature>
<proteinExistence type="inferred from homology"/>
<feature type="transmembrane region" description="Helical" evidence="8">
    <location>
        <begin position="172"/>
        <end position="192"/>
    </location>
</feature>
<feature type="transmembrane region" description="Helical" evidence="8">
    <location>
        <begin position="198"/>
        <end position="219"/>
    </location>
</feature>
<keyword evidence="2 8" id="KW-0813">Transport</keyword>
<dbReference type="PANTHER" id="PTHR30151:SF0">
    <property type="entry name" value="ABC TRANSPORTER PERMEASE PROTEIN MJ0413-RELATED"/>
    <property type="match status" value="1"/>
</dbReference>
<dbReference type="InterPro" id="IPR035906">
    <property type="entry name" value="MetI-like_sf"/>
</dbReference>
<keyword evidence="4" id="KW-0997">Cell inner membrane</keyword>
<dbReference type="EMBL" id="JACNQW010000002">
    <property type="protein sequence ID" value="MBC5044689.1"/>
    <property type="molecule type" value="Genomic_DNA"/>
</dbReference>
<dbReference type="Proteomes" id="UP000646540">
    <property type="component" value="Unassembled WGS sequence"/>
</dbReference>
<protein>
    <submittedName>
        <fullName evidence="10">ABC transporter permease subunit</fullName>
    </submittedName>
    <submittedName>
        <fullName evidence="11">Sulfonate ABC transporter permease</fullName>
    </submittedName>
</protein>
<comment type="caution">
    <text evidence="11">The sequence shown here is derived from an EMBL/GenBank/DDBJ whole genome shotgun (WGS) entry which is preliminary data.</text>
</comment>
<keyword evidence="5 8" id="KW-0812">Transmembrane</keyword>
<name>A0A1C3Q268_9ENTR</name>
<evidence type="ECO:0000259" key="9">
    <source>
        <dbReference type="PROSITE" id="PS50928"/>
    </source>
</evidence>
<feature type="transmembrane region" description="Helical" evidence="8">
    <location>
        <begin position="86"/>
        <end position="114"/>
    </location>
</feature>
<dbReference type="SUPFAM" id="SSF161098">
    <property type="entry name" value="MetI-like"/>
    <property type="match status" value="1"/>
</dbReference>
<dbReference type="Gene3D" id="1.10.3720.10">
    <property type="entry name" value="MetI-like"/>
    <property type="match status" value="1"/>
</dbReference>
<organism evidence="11 12">
    <name type="scientific">Klebsiella quasipneumoniae</name>
    <dbReference type="NCBI Taxonomy" id="1463165"/>
    <lineage>
        <taxon>Bacteria</taxon>
        <taxon>Pseudomonadati</taxon>
        <taxon>Pseudomonadota</taxon>
        <taxon>Gammaproteobacteria</taxon>
        <taxon>Enterobacterales</taxon>
        <taxon>Enterobacteriaceae</taxon>
        <taxon>Klebsiella/Raoultella group</taxon>
        <taxon>Klebsiella</taxon>
        <taxon>Klebsiella pneumoniae complex</taxon>
    </lineage>
</organism>
<evidence type="ECO:0000256" key="6">
    <source>
        <dbReference type="ARBA" id="ARBA00022989"/>
    </source>
</evidence>
<reference evidence="11 12" key="1">
    <citation type="submission" date="2017-09" db="EMBL/GenBank/DDBJ databases">
        <title>Mdr eskape-Ghana.</title>
        <authorList>
            <person name="Agyepong N."/>
            <person name="Janice J."/>
            <person name="Samuelsen O."/>
            <person name="Owusu-Ofori A."/>
            <person name="Sundsfjord A."/>
            <person name="Essack S."/>
            <person name="Pedersen T."/>
        </authorList>
    </citation>
    <scope>NUCLEOTIDE SEQUENCE [LARGE SCALE GENOMIC DNA]</scope>
    <source>
        <strain evidence="11 12">46</strain>
    </source>
</reference>
<dbReference type="Proteomes" id="UP000217648">
    <property type="component" value="Unassembled WGS sequence"/>
</dbReference>
<keyword evidence="6 8" id="KW-1133">Transmembrane helix</keyword>
<evidence type="ECO:0000256" key="7">
    <source>
        <dbReference type="ARBA" id="ARBA00023136"/>
    </source>
</evidence>
<feature type="transmembrane region" description="Helical" evidence="8">
    <location>
        <begin position="20"/>
        <end position="40"/>
    </location>
</feature>
<dbReference type="CDD" id="cd06261">
    <property type="entry name" value="TM_PBP2"/>
    <property type="match status" value="1"/>
</dbReference>
<accession>A0A232GJ84</accession>
<dbReference type="RefSeq" id="WP_053810247.1">
    <property type="nucleotide sequence ID" value="NZ_AP022005.1"/>
</dbReference>
<dbReference type="AlphaFoldDB" id="A0A1C3Q268"/>
<dbReference type="InterPro" id="IPR000515">
    <property type="entry name" value="MetI-like"/>
</dbReference>
<dbReference type="GO" id="GO:0005886">
    <property type="term" value="C:plasma membrane"/>
    <property type="evidence" value="ECO:0007669"/>
    <property type="project" value="UniProtKB-SubCell"/>
</dbReference>
<evidence type="ECO:0000256" key="4">
    <source>
        <dbReference type="ARBA" id="ARBA00022519"/>
    </source>
</evidence>
<evidence type="ECO:0000256" key="5">
    <source>
        <dbReference type="ARBA" id="ARBA00022692"/>
    </source>
</evidence>
<evidence type="ECO:0000313" key="10">
    <source>
        <dbReference type="EMBL" id="MBC5044689.1"/>
    </source>
</evidence>
<accession>A0A1C3Q268</accession>
<dbReference type="GO" id="GO:0055085">
    <property type="term" value="P:transmembrane transport"/>
    <property type="evidence" value="ECO:0007669"/>
    <property type="project" value="InterPro"/>
</dbReference>
<evidence type="ECO:0000313" key="12">
    <source>
        <dbReference type="Proteomes" id="UP000217648"/>
    </source>
</evidence>
<sequence>MPTSSPEQVLARPTVRAPLWGEGLLAAALWLLGGLFTLTWPDAGRRWPFSEGWALAQFTFGGGLLLLALSYRYWRARGARVRHAGKWLALLPVLFAAWEGLTAKSGVLPVPFFAPPQALIEVLHDDWPRLLDSLLHSLGLLGLGVLLGTSSGFITGLAIGWSQRIGYWVHPVLRLLGPVPSTALLPLCLFIFPSSFGASVFLIALSTWFPVTVLTWSGVIGIDKAWYDVARTLGASQRFLILRVAIPAALPNVFVGLFMGLGASFSVLIVAEMVGVKSGIGFYLQWAQGWAAYPNMYAALLVMALLCSGLISGLFMLRDKLLSWQRGGMQW</sequence>
<feature type="transmembrane region" description="Helical" evidence="8">
    <location>
        <begin position="296"/>
        <end position="317"/>
    </location>
</feature>
<evidence type="ECO:0000256" key="2">
    <source>
        <dbReference type="ARBA" id="ARBA00022448"/>
    </source>
</evidence>
<dbReference type="EMBL" id="NXHG01000001">
    <property type="protein sequence ID" value="PCM63302.1"/>
    <property type="molecule type" value="Genomic_DNA"/>
</dbReference>
<feature type="domain" description="ABC transmembrane type-1" evidence="9">
    <location>
        <begin position="130"/>
        <end position="318"/>
    </location>
</feature>
<dbReference type="PANTHER" id="PTHR30151">
    <property type="entry name" value="ALKANE SULFONATE ABC TRANSPORTER-RELATED, MEMBRANE SUBUNIT"/>
    <property type="match status" value="1"/>
</dbReference>
<evidence type="ECO:0000256" key="8">
    <source>
        <dbReference type="RuleBase" id="RU363032"/>
    </source>
</evidence>
<dbReference type="Pfam" id="PF00528">
    <property type="entry name" value="BPD_transp_1"/>
    <property type="match status" value="1"/>
</dbReference>
<dbReference type="PROSITE" id="PS50928">
    <property type="entry name" value="ABC_TM1"/>
    <property type="match status" value="1"/>
</dbReference>
<gene>
    <name evidence="11" type="ORF">CP911_01720</name>
    <name evidence="10" type="ORF">H8L09_04830</name>
</gene>
<evidence type="ECO:0000313" key="11">
    <source>
        <dbReference type="EMBL" id="PCM63302.1"/>
    </source>
</evidence>
<reference evidence="10" key="2">
    <citation type="submission" date="2020-08" db="EMBL/GenBank/DDBJ databases">
        <title>Genomic evolution and epidemiology of Klebsiella pneumoniae from a major hospital in Beijing, China, over a fifteen-year period: dissemination of known and novel high-risk clones.</title>
        <authorList>
            <person name="Palmieri M."/>
        </authorList>
    </citation>
    <scope>NUCLEOTIDE SEQUENCE</scope>
    <source>
        <strain evidence="10">K7050</strain>
    </source>
</reference>
<keyword evidence="3" id="KW-1003">Cell membrane</keyword>
<feature type="transmembrane region" description="Helical" evidence="8">
    <location>
        <begin position="52"/>
        <end position="74"/>
    </location>
</feature>